<keyword evidence="3" id="KW-0156">Chromatin regulator</keyword>
<dbReference type="InterPro" id="IPR043151">
    <property type="entry name" value="BAH_sf"/>
</dbReference>
<feature type="region of interest" description="Disordered" evidence="12">
    <location>
        <begin position="156"/>
        <end position="177"/>
    </location>
</feature>
<dbReference type="Pfam" id="PF01426">
    <property type="entry name" value="BAH"/>
    <property type="match status" value="2"/>
</dbReference>
<dbReference type="FunFam" id="1.20.920.10:FF:000006">
    <property type="entry name" value="protein polybromo-1 isoform X1"/>
    <property type="match status" value="1"/>
</dbReference>
<dbReference type="CDD" id="cd05517">
    <property type="entry name" value="Bromo_polybromo_II"/>
    <property type="match status" value="1"/>
</dbReference>
<evidence type="ECO:0000256" key="4">
    <source>
        <dbReference type="ARBA" id="ARBA00023015"/>
    </source>
</evidence>
<evidence type="ECO:0000256" key="7">
    <source>
        <dbReference type="ARBA" id="ARBA00023163"/>
    </source>
</evidence>
<feature type="region of interest" description="Disordered" evidence="12">
    <location>
        <begin position="1"/>
        <end position="40"/>
    </location>
</feature>
<proteinExistence type="predicted"/>
<evidence type="ECO:0000259" key="15">
    <source>
        <dbReference type="PROSITE" id="PS51038"/>
    </source>
</evidence>
<dbReference type="PROSITE" id="PS51038">
    <property type="entry name" value="BAH"/>
    <property type="match status" value="2"/>
</dbReference>
<keyword evidence="7" id="KW-0804">Transcription</keyword>
<feature type="region of interest" description="Disordered" evidence="12">
    <location>
        <begin position="1400"/>
        <end position="1423"/>
    </location>
</feature>
<feature type="domain" description="Bromo" evidence="13">
    <location>
        <begin position="565"/>
        <end position="635"/>
    </location>
</feature>
<accession>A0A803VTR1</accession>
<dbReference type="SMART" id="SM00439">
    <property type="entry name" value="BAH"/>
    <property type="match status" value="2"/>
</dbReference>
<dbReference type="PANTHER" id="PTHR16062:SF19">
    <property type="entry name" value="PROTEIN POLYBROMO-1"/>
    <property type="match status" value="1"/>
</dbReference>
<feature type="domain" description="Bromo" evidence="13">
    <location>
        <begin position="706"/>
        <end position="751"/>
    </location>
</feature>
<feature type="DNA-binding region" description="HMG box" evidence="11">
    <location>
        <begin position="1269"/>
        <end position="1319"/>
    </location>
</feature>
<gene>
    <name evidence="16" type="primary">PBRM1</name>
</gene>
<dbReference type="CDD" id="cd05526">
    <property type="entry name" value="Bromo_polybromo_VI"/>
    <property type="match status" value="1"/>
</dbReference>
<dbReference type="Gene3D" id="2.30.30.490">
    <property type="match status" value="2"/>
</dbReference>
<dbReference type="PRINTS" id="PR00503">
    <property type="entry name" value="BROMODOMAIN"/>
</dbReference>
<evidence type="ECO:0000256" key="3">
    <source>
        <dbReference type="ARBA" id="ARBA00022853"/>
    </source>
</evidence>
<feature type="compositionally biased region" description="Basic and acidic residues" evidence="12">
    <location>
        <begin position="791"/>
        <end position="822"/>
    </location>
</feature>
<evidence type="ECO:0000256" key="1">
    <source>
        <dbReference type="ARBA" id="ARBA00004123"/>
    </source>
</evidence>
<dbReference type="InterPro" id="IPR018359">
    <property type="entry name" value="Bromodomain_CS"/>
</dbReference>
<evidence type="ECO:0000259" key="13">
    <source>
        <dbReference type="PROSITE" id="PS50014"/>
    </source>
</evidence>
<dbReference type="SUPFAM" id="SSF47370">
    <property type="entry name" value="Bromodomain"/>
    <property type="match status" value="6"/>
</dbReference>
<keyword evidence="8 11" id="KW-0539">Nucleus</keyword>
<dbReference type="GO" id="GO:0003677">
    <property type="term" value="F:DNA binding"/>
    <property type="evidence" value="ECO:0007669"/>
    <property type="project" value="UniProtKB-UniRule"/>
</dbReference>
<evidence type="ECO:0000256" key="6">
    <source>
        <dbReference type="ARBA" id="ARBA00023125"/>
    </source>
</evidence>
<reference evidence="16 17" key="1">
    <citation type="journal article" date="2012" name="Nature">
        <title>The genomic landscape of species divergence in Ficedula flycatchers.</title>
        <authorList>
            <person name="Ellegren H."/>
            <person name="Smeds L."/>
            <person name="Burri R."/>
            <person name="Olason P.I."/>
            <person name="Backstrom N."/>
            <person name="Kawakami T."/>
            <person name="Kunstner A."/>
            <person name="Makinen H."/>
            <person name="Nadachowska-Brzyska K."/>
            <person name="Qvarnstrom A."/>
            <person name="Uebbing S."/>
            <person name="Wolf J.B."/>
        </authorList>
    </citation>
    <scope>NUCLEOTIDE SEQUENCE [LARGE SCALE GENOMIC DNA]</scope>
</reference>
<feature type="region of interest" description="Disordered" evidence="12">
    <location>
        <begin position="791"/>
        <end position="831"/>
    </location>
</feature>
<evidence type="ECO:0000259" key="14">
    <source>
        <dbReference type="PROSITE" id="PS50118"/>
    </source>
</evidence>
<dbReference type="GeneTree" id="ENSGT00390000003017"/>
<feature type="compositionally biased region" description="Acidic residues" evidence="12">
    <location>
        <begin position="158"/>
        <end position="167"/>
    </location>
</feature>
<feature type="domain" description="Bromo" evidence="13">
    <location>
        <begin position="427"/>
        <end position="497"/>
    </location>
</feature>
<dbReference type="PANTHER" id="PTHR16062">
    <property type="entry name" value="SWI/SNF-RELATED"/>
    <property type="match status" value="1"/>
</dbReference>
<dbReference type="GO" id="GO:0003682">
    <property type="term" value="F:chromatin binding"/>
    <property type="evidence" value="ECO:0007669"/>
    <property type="project" value="InterPro"/>
</dbReference>
<dbReference type="GO" id="GO:0016514">
    <property type="term" value="C:SWI/SNF complex"/>
    <property type="evidence" value="ECO:0007669"/>
    <property type="project" value="TreeGrafter"/>
</dbReference>
<name>A0A803VTR1_FICAL</name>
<dbReference type="FunFam" id="1.20.920.10:FF:000015">
    <property type="entry name" value="protein polybromo-1 isoform X3"/>
    <property type="match status" value="1"/>
</dbReference>
<dbReference type="GO" id="GO:0006338">
    <property type="term" value="P:chromatin remodeling"/>
    <property type="evidence" value="ECO:0007669"/>
    <property type="project" value="InterPro"/>
</dbReference>
<keyword evidence="2" id="KW-0677">Repeat</keyword>
<feature type="domain" description="Bromo" evidence="13">
    <location>
        <begin position="369"/>
        <end position="405"/>
    </location>
</feature>
<comment type="subcellular location">
    <subcellularLocation>
        <location evidence="1">Nucleus</location>
    </subcellularLocation>
</comment>
<dbReference type="Proteomes" id="UP000016665">
    <property type="component" value="Chromosome 12"/>
</dbReference>
<evidence type="ECO:0000256" key="12">
    <source>
        <dbReference type="SAM" id="MobiDB-lite"/>
    </source>
</evidence>
<dbReference type="InterPro" id="IPR037968">
    <property type="entry name" value="PBRM1_BD5"/>
</dbReference>
<dbReference type="Gene3D" id="1.20.920.10">
    <property type="entry name" value="Bromodomain-like"/>
    <property type="match status" value="6"/>
</dbReference>
<evidence type="ECO:0000313" key="17">
    <source>
        <dbReference type="Proteomes" id="UP000016665"/>
    </source>
</evidence>
<dbReference type="FunFam" id="1.20.920.10:FF:000009">
    <property type="entry name" value="Protein polybromo-1 isoform 1"/>
    <property type="match status" value="1"/>
</dbReference>
<dbReference type="Pfam" id="PF00505">
    <property type="entry name" value="HMG_box"/>
    <property type="match status" value="1"/>
</dbReference>
<dbReference type="InterPro" id="IPR009071">
    <property type="entry name" value="HMG_box_dom"/>
</dbReference>
<evidence type="ECO:0000256" key="9">
    <source>
        <dbReference type="ARBA" id="ARBA00069785"/>
    </source>
</evidence>
<evidence type="ECO:0000256" key="11">
    <source>
        <dbReference type="PROSITE-ProRule" id="PRU00267"/>
    </source>
</evidence>
<reference evidence="16" key="3">
    <citation type="submission" date="2025-09" db="UniProtKB">
        <authorList>
            <consortium name="Ensembl"/>
        </authorList>
    </citation>
    <scope>IDENTIFICATION</scope>
</reference>
<dbReference type="InterPro" id="IPR036910">
    <property type="entry name" value="HMG_box_dom_sf"/>
</dbReference>
<dbReference type="GO" id="GO:0006368">
    <property type="term" value="P:transcription elongation by RNA polymerase II"/>
    <property type="evidence" value="ECO:0007669"/>
    <property type="project" value="TreeGrafter"/>
</dbReference>
<keyword evidence="4" id="KW-0805">Transcription regulation</keyword>
<feature type="domain" description="BAH" evidence="15">
    <location>
        <begin position="1046"/>
        <end position="1162"/>
    </location>
</feature>
<dbReference type="InterPro" id="IPR001487">
    <property type="entry name" value="Bromodomain"/>
</dbReference>
<dbReference type="PROSITE" id="PS50014">
    <property type="entry name" value="BROMODOMAIN_2"/>
    <property type="match status" value="6"/>
</dbReference>
<feature type="domain" description="Bromo" evidence="13">
    <location>
        <begin position="200"/>
        <end position="270"/>
    </location>
</feature>
<dbReference type="CDD" id="cd21984">
    <property type="entry name" value="HMG-box_PB1"/>
    <property type="match status" value="1"/>
</dbReference>
<reference evidence="16" key="2">
    <citation type="submission" date="2025-08" db="UniProtKB">
        <authorList>
            <consortium name="Ensembl"/>
        </authorList>
    </citation>
    <scope>IDENTIFICATION</scope>
</reference>
<dbReference type="Ensembl" id="ENSFALT00000029419.1">
    <property type="protein sequence ID" value="ENSFALP00000026117.1"/>
    <property type="gene ID" value="ENSFALG00000008954.2"/>
</dbReference>
<keyword evidence="17" id="KW-1185">Reference proteome</keyword>
<dbReference type="FunFam" id="1.10.30.10:FF:000110">
    <property type="entry name" value="Polybromo 1"/>
    <property type="match status" value="1"/>
</dbReference>
<dbReference type="InterPro" id="IPR037382">
    <property type="entry name" value="Rsc/polybromo"/>
</dbReference>
<evidence type="ECO:0000256" key="5">
    <source>
        <dbReference type="ARBA" id="ARBA00023117"/>
    </source>
</evidence>
<keyword evidence="6 11" id="KW-0238">DNA-binding</keyword>
<dbReference type="SMART" id="SM00297">
    <property type="entry name" value="BROMO"/>
    <property type="match status" value="5"/>
</dbReference>
<feature type="region of interest" description="Disordered" evidence="12">
    <location>
        <begin position="1210"/>
        <end position="1268"/>
    </location>
</feature>
<dbReference type="CDD" id="cd04717">
    <property type="entry name" value="BAH_polybromo"/>
    <property type="match status" value="2"/>
</dbReference>
<sequence>MGSKRRRATSPSSSVSGGDFDDAHHSTNIPGPSRKRRRLSNLPTVDPIAVCHELYNTIRDYKDEQGRLLCELFIRAPKRRNQPDYYEVVSQPIDLMKIQQKLKMEEYDDVNVLTADFQLLFNNAKAYYKPDSPEYKAACKLWELYLRTKNEFVQKGDAEEDDDDEEGHDNQANSELSSPGYLKEILEQLLEAVAVATNPSGRLISELFQKLPSKVQYPDYYAIIKEPIDLKTIAQRIQNGTYKSIHAMAKDIDLLAKNAKTYNEPGSQVFKDANAIKKIFNMKKAEIEHSELAKSSLRISNKRSAQGDRLSAITMALQYGSESDEDAALAAAARYEEGESEAESITSFMDTSNPLYQLYDTVRSCRNNQGQLISEPFFHLPSKKKYPDYYQQIKTPISLQQISKKNIRKQRMKILYNAVLEAREPGTGRRLCDLFMVKPSKKDYPDYYKIILEPMDLKMIEHNIRNDKYVAEEAMIEDMKLMFRNARHYNEEGSQVYNDAHMLEKILKEKRKELGPLAEDDDVASPKLKLSRKSGISPKKSKYMTPMQQKLNEVYEAVKNYTDKRGRRLSAIFLRLPSRSELPDYYVTIKKPVDMEKIRSHMMANKYQDIDSMVEDFVMMFNNACTYNEPESLIYKDALVLHKVLLETRREIEGDEDSHVPNVTLLIQELIHNLFVSVMSHQDDEGRCYSDSLAEIPAVDPNFPNKPPLTFDIIRKNVENNRYRRLDLFQENMFEVLERARRMNRTDSEIYEDAVELQQFFIKIRDELCKNGEILLSPALSYTTKHLHNDVEKEKKEKLPKEIEEDKLKREEEKREAEKSEDSSGSAGLSSLHRTYSQDCSFKNSMYHVGDYVYVEPAEANLQPHIVCIERLWEDSAGEKWLYGCWFYRPNETFHLATRKFLEKEVFKSDYYNKVPVSKILGKCVVMFVKEYFKLCPENFRDEDVYVCESRYSAKTKSFKKIKLWTMPVSSVRFVPRDVPLPVVRVASVFANTDKVDEEKHSETLEDSKVGESILHLEKDKEDVPVEMSNGEPGCHYFEQLCYNDMWLKVGDCVFIKSHGLVRPRVGRIEKMWVRDGAAYFFGPIFIHPEETEHEPTKMFYKKEVFLSNLEETCPMTCILGKCVVLSFKDFLSCRPTEISENDVFLCESRYNESDKQMKKFKGLKRFSLSAKVVDDEIYYFRKPIVPQKEPSPLLEKKIQQLEAKFAELEGGDEDMEEMGEEEGDMTETPSMPQLQAPLASDLDIMPYTPPQSTPKSVKGSTKKEGSKRKINMSGYILFSSEMRAVIKAQHPDYSFGELSRLVGTEWRNLEATKKAEYEGMISGYPPVLPPLQGPVDGIVSMGSMQPLHPGVPPPHQLPPGMPGIPGIPPPGVIGQNVSPMVGTPAPGASPFGQQIGILGPPGQQAPPPYPGQSPASQPVMQQPSTPMFVSPPPKTQRLLHSEAYLKYIEGLSAESNSISKWDQTLAARRRDVHLSKEQESRLPSHWLKSKGAHTTMADALWRLRDLMLRDTLNIRQAYNLENV</sequence>
<evidence type="ECO:0000256" key="2">
    <source>
        <dbReference type="ARBA" id="ARBA00022737"/>
    </source>
</evidence>
<feature type="compositionally biased region" description="Acidic residues" evidence="12">
    <location>
        <begin position="1210"/>
        <end position="1226"/>
    </location>
</feature>
<feature type="domain" description="BAH" evidence="15">
    <location>
        <begin position="845"/>
        <end position="963"/>
    </location>
</feature>
<dbReference type="Pfam" id="PF00439">
    <property type="entry name" value="Bromodomain"/>
    <property type="match status" value="6"/>
</dbReference>
<dbReference type="InterPro" id="IPR001025">
    <property type="entry name" value="BAH_dom"/>
</dbReference>
<dbReference type="FunFam" id="2.30.30.490:FF:000003">
    <property type="entry name" value="protein polybromo-1 isoform X3"/>
    <property type="match status" value="1"/>
</dbReference>
<evidence type="ECO:0000256" key="10">
    <source>
        <dbReference type="PROSITE-ProRule" id="PRU00035"/>
    </source>
</evidence>
<evidence type="ECO:0000313" key="16">
    <source>
        <dbReference type="Ensembl" id="ENSFALP00000026117.1"/>
    </source>
</evidence>
<dbReference type="FunFam" id="1.20.920.10:FF:000013">
    <property type="entry name" value="Protein polybromo-1 isoform 1"/>
    <property type="match status" value="1"/>
</dbReference>
<feature type="domain" description="Bromo" evidence="13">
    <location>
        <begin position="65"/>
        <end position="135"/>
    </location>
</feature>
<dbReference type="PROSITE" id="PS50118">
    <property type="entry name" value="HMG_BOX_2"/>
    <property type="match status" value="1"/>
</dbReference>
<protein>
    <recommendedName>
        <fullName evidence="9">Protein polybromo-1</fullName>
    </recommendedName>
</protein>
<dbReference type="CDD" id="cd05524">
    <property type="entry name" value="Bromo_polybromo_I"/>
    <property type="match status" value="1"/>
</dbReference>
<feature type="domain" description="HMG box" evidence="14">
    <location>
        <begin position="1269"/>
        <end position="1319"/>
    </location>
</feature>
<dbReference type="GO" id="GO:0016586">
    <property type="term" value="C:RSC-type complex"/>
    <property type="evidence" value="ECO:0007669"/>
    <property type="project" value="InterPro"/>
</dbReference>
<dbReference type="PROSITE" id="PS00633">
    <property type="entry name" value="BROMODOMAIN_1"/>
    <property type="match status" value="4"/>
</dbReference>
<keyword evidence="5 10" id="KW-0103">Bromodomain</keyword>
<dbReference type="CDD" id="cd05515">
    <property type="entry name" value="Bromo_polybromo_V"/>
    <property type="match status" value="1"/>
</dbReference>
<organism evidence="16 17">
    <name type="scientific">Ficedula albicollis</name>
    <name type="common">Collared flycatcher</name>
    <name type="synonym">Muscicapa albicollis</name>
    <dbReference type="NCBI Taxonomy" id="59894"/>
    <lineage>
        <taxon>Eukaryota</taxon>
        <taxon>Metazoa</taxon>
        <taxon>Chordata</taxon>
        <taxon>Craniata</taxon>
        <taxon>Vertebrata</taxon>
        <taxon>Euteleostomi</taxon>
        <taxon>Archelosauria</taxon>
        <taxon>Archosauria</taxon>
        <taxon>Dinosauria</taxon>
        <taxon>Saurischia</taxon>
        <taxon>Theropoda</taxon>
        <taxon>Coelurosauria</taxon>
        <taxon>Aves</taxon>
        <taxon>Neognathae</taxon>
        <taxon>Neoaves</taxon>
        <taxon>Telluraves</taxon>
        <taxon>Australaves</taxon>
        <taxon>Passeriformes</taxon>
        <taxon>Muscicapidae</taxon>
        <taxon>Ficedula</taxon>
    </lineage>
</organism>
<evidence type="ECO:0000256" key="8">
    <source>
        <dbReference type="ARBA" id="ARBA00023242"/>
    </source>
</evidence>
<dbReference type="SMART" id="SM00398">
    <property type="entry name" value="HMG"/>
    <property type="match status" value="1"/>
</dbReference>
<dbReference type="SUPFAM" id="SSF47095">
    <property type="entry name" value="HMG-box"/>
    <property type="match status" value="1"/>
</dbReference>
<dbReference type="FunFam" id="2.30.30.490:FF:000002">
    <property type="entry name" value="protein polybromo-1 isoform X3"/>
    <property type="match status" value="1"/>
</dbReference>
<dbReference type="FunFam" id="1.20.920.10:FF:000010">
    <property type="entry name" value="protein polybromo-1 isoform X3"/>
    <property type="match status" value="1"/>
</dbReference>
<dbReference type="CDD" id="cd05518">
    <property type="entry name" value="Bromo_polybromo_IV"/>
    <property type="match status" value="1"/>
</dbReference>
<dbReference type="InterPro" id="IPR036427">
    <property type="entry name" value="Bromodomain-like_sf"/>
</dbReference>